<comment type="caution">
    <text evidence="2">The sequence shown here is derived from an EMBL/GenBank/DDBJ whole genome shotgun (WGS) entry which is preliminary data.</text>
</comment>
<dbReference type="RefSeq" id="WP_368608576.1">
    <property type="nucleotide sequence ID" value="NZ_JBFPKB010000029.1"/>
</dbReference>
<accession>A0ABV3WLR1</accession>
<evidence type="ECO:0000313" key="3">
    <source>
        <dbReference type="Proteomes" id="UP001558535"/>
    </source>
</evidence>
<proteinExistence type="predicted"/>
<dbReference type="PIRSF" id="PIRSF034452">
    <property type="entry name" value="TIM-br_sig_trnsd"/>
    <property type="match status" value="1"/>
</dbReference>
<dbReference type="SUPFAM" id="SSF51621">
    <property type="entry name" value="Phosphoenolpyruvate/pyruvate domain"/>
    <property type="match status" value="1"/>
</dbReference>
<dbReference type="InterPro" id="IPR013785">
    <property type="entry name" value="Aldolase_TIM"/>
</dbReference>
<sequence length="277" mass="29446">MKMFTRTSIRDGLLRQVAEGRPVLAAGSSCGLVAKCAALGGADLLVVYSTGLSRLMGLPTSRIGDSNARTVELASEIRNVVADVPVIGGVEAWDPLRLDLDALLDRFWQAGFSGVINYPTISTMGETWRNRRGRVGLGFERELEMISLARRKDIFTMAYVATASDARSMAEAGADCIVPHVGATRGGLAGHEGGQDIATAVQRINEINSAALAVRDDVILLAHGGAVAELEDTQEVYRSTKCVGFVGASSVERIPIERAVKAAAEAFKAVSLDERLT</sequence>
<dbReference type="PANTHER" id="PTHR31862">
    <property type="entry name" value="UPF0261 DOMAIN PROTEIN (AFU_ORTHOLOGUE AFUA_1G10120)"/>
    <property type="match status" value="1"/>
</dbReference>
<gene>
    <name evidence="2" type="ORF">AB3X84_29670</name>
</gene>
<organism evidence="2 3">
    <name type="scientific">Paraburkholderia phenoliruptrix</name>
    <dbReference type="NCBI Taxonomy" id="252970"/>
    <lineage>
        <taxon>Bacteria</taxon>
        <taxon>Pseudomonadati</taxon>
        <taxon>Pseudomonadota</taxon>
        <taxon>Betaproteobacteria</taxon>
        <taxon>Burkholderiales</taxon>
        <taxon>Burkholderiaceae</taxon>
        <taxon>Paraburkholderia</taxon>
    </lineage>
</organism>
<dbReference type="Gene3D" id="3.20.20.70">
    <property type="entry name" value="Aldolase class I"/>
    <property type="match status" value="1"/>
</dbReference>
<dbReference type="Pfam" id="PF09370">
    <property type="entry name" value="PEP_hydrolase"/>
    <property type="match status" value="1"/>
</dbReference>
<protein>
    <submittedName>
        <fullName evidence="2">Phosphoenolpyruvate hydrolase family protein</fullName>
    </submittedName>
</protein>
<dbReference type="InterPro" id="IPR015813">
    <property type="entry name" value="Pyrv/PenolPyrv_kinase-like_dom"/>
</dbReference>
<dbReference type="Proteomes" id="UP001558535">
    <property type="component" value="Unassembled WGS sequence"/>
</dbReference>
<keyword evidence="2" id="KW-0378">Hydrolase</keyword>
<dbReference type="EMBL" id="JBFPKE010000026">
    <property type="protein sequence ID" value="MEX3754144.1"/>
    <property type="molecule type" value="Genomic_DNA"/>
</dbReference>
<evidence type="ECO:0000259" key="1">
    <source>
        <dbReference type="Pfam" id="PF09370"/>
    </source>
</evidence>
<keyword evidence="3" id="KW-1185">Reference proteome</keyword>
<reference evidence="2 3" key="1">
    <citation type="submission" date="2024-07" db="EMBL/GenBank/DDBJ databases">
        <title>A survey of Mimosa microsymbionts across Brazilian biomes reveals a high diversity of Paraburkholderia nodulating endemic species, but also that Cupriavidus is common as a symbiont of widespread species.</title>
        <authorList>
            <person name="Rouws L."/>
            <person name="Barauna A."/>
            <person name="Beukes C."/>
            <person name="Rouws J.R.C."/>
            <person name="De Faria S.M."/>
            <person name="Gross E."/>
            <person name="Bueno Dos Reis Junior F."/>
            <person name="Simon M.F."/>
            <person name="Maluk M."/>
            <person name="Odee D.W."/>
            <person name="Kenicer G."/>
            <person name="Young J.P.W."/>
            <person name="Reis V.M."/>
            <person name="Zilli J."/>
            <person name="James E.K."/>
        </authorList>
    </citation>
    <scope>NUCLEOTIDE SEQUENCE [LARGE SCALE GENOMIC DNA]</scope>
    <source>
        <strain evidence="2 3">BR14375</strain>
    </source>
</reference>
<dbReference type="GO" id="GO:0016787">
    <property type="term" value="F:hydrolase activity"/>
    <property type="evidence" value="ECO:0007669"/>
    <property type="project" value="UniProtKB-KW"/>
</dbReference>
<dbReference type="InterPro" id="IPR009215">
    <property type="entry name" value="TIM-br_IGPS-like"/>
</dbReference>
<dbReference type="InterPro" id="IPR051353">
    <property type="entry name" value="Tobamovirus_resist_UPF0261"/>
</dbReference>
<name>A0ABV3WLR1_9BURK</name>
<feature type="domain" description="TIM-barrel" evidence="1">
    <location>
        <begin position="9"/>
        <end position="269"/>
    </location>
</feature>
<evidence type="ECO:0000313" key="2">
    <source>
        <dbReference type="EMBL" id="MEX3754144.1"/>
    </source>
</evidence>
<dbReference type="PANTHER" id="PTHR31862:SF1">
    <property type="entry name" value="UPF0261 DOMAIN PROTEIN (AFU_ORTHOLOGUE AFUA_1G10120)"/>
    <property type="match status" value="1"/>
</dbReference>